<reference evidence="9 10" key="1">
    <citation type="submission" date="2015-09" db="EMBL/GenBank/DDBJ databases">
        <title>Genome sequencing project for genomic taxonomy and phylogenomics of Bacillus-like bacteria.</title>
        <authorList>
            <person name="Liu B."/>
            <person name="Wang J."/>
            <person name="Zhu Y."/>
            <person name="Liu G."/>
            <person name="Chen Q."/>
            <person name="Chen Z."/>
            <person name="Lan J."/>
            <person name="Che J."/>
            <person name="Ge C."/>
            <person name="Shi H."/>
            <person name="Pan Z."/>
            <person name="Liu X."/>
        </authorList>
    </citation>
    <scope>NUCLEOTIDE SEQUENCE [LARGE SCALE GENOMIC DNA]</scope>
    <source>
        <strain evidence="9 10">FJAT-18043</strain>
    </source>
</reference>
<keyword evidence="6 7" id="KW-0472">Membrane</keyword>
<feature type="transmembrane region" description="Helical" evidence="7">
    <location>
        <begin position="383"/>
        <end position="402"/>
    </location>
</feature>
<proteinExistence type="predicted"/>
<keyword evidence="2" id="KW-0813">Transport</keyword>
<keyword evidence="10" id="KW-1185">Reference proteome</keyword>
<dbReference type="PANTHER" id="PTHR43266:SF9">
    <property type="entry name" value="PERMEASE, MAJOR FACILITATOR SUPERFAMILY-RELATED"/>
    <property type="match status" value="1"/>
</dbReference>
<feature type="transmembrane region" description="Helical" evidence="7">
    <location>
        <begin position="74"/>
        <end position="95"/>
    </location>
</feature>
<dbReference type="Proteomes" id="UP000050996">
    <property type="component" value="Unassembled WGS sequence"/>
</dbReference>
<evidence type="ECO:0000256" key="6">
    <source>
        <dbReference type="ARBA" id="ARBA00023136"/>
    </source>
</evidence>
<feature type="transmembrane region" description="Helical" evidence="7">
    <location>
        <begin position="355"/>
        <end position="377"/>
    </location>
</feature>
<dbReference type="RefSeq" id="WP_053479133.1">
    <property type="nucleotide sequence ID" value="NZ_CP041305.1"/>
</dbReference>
<organism evidence="9 10">
    <name type="scientific">Cytobacillus solani</name>
    <dbReference type="NCBI Taxonomy" id="1637975"/>
    <lineage>
        <taxon>Bacteria</taxon>
        <taxon>Bacillati</taxon>
        <taxon>Bacillota</taxon>
        <taxon>Bacilli</taxon>
        <taxon>Bacillales</taxon>
        <taxon>Bacillaceae</taxon>
        <taxon>Cytobacillus</taxon>
    </lineage>
</organism>
<dbReference type="InterPro" id="IPR011701">
    <property type="entry name" value="MFS"/>
</dbReference>
<gene>
    <name evidence="9" type="ORF">AN957_04300</name>
</gene>
<accession>A0A0Q3VEU3</accession>
<dbReference type="Pfam" id="PF07690">
    <property type="entry name" value="MFS_1"/>
    <property type="match status" value="1"/>
</dbReference>
<feature type="transmembrane region" description="Helical" evidence="7">
    <location>
        <begin position="223"/>
        <end position="248"/>
    </location>
</feature>
<feature type="transmembrane region" description="Helical" evidence="7">
    <location>
        <begin position="286"/>
        <end position="306"/>
    </location>
</feature>
<dbReference type="PATRIC" id="fig|1637975.4.peg.542"/>
<evidence type="ECO:0000256" key="4">
    <source>
        <dbReference type="ARBA" id="ARBA00022692"/>
    </source>
</evidence>
<dbReference type="EMBL" id="LJIX01000006">
    <property type="protein sequence ID" value="KQL17903.1"/>
    <property type="molecule type" value="Genomic_DNA"/>
</dbReference>
<dbReference type="GO" id="GO:0005886">
    <property type="term" value="C:plasma membrane"/>
    <property type="evidence" value="ECO:0007669"/>
    <property type="project" value="UniProtKB-SubCell"/>
</dbReference>
<dbReference type="Gene3D" id="1.20.1250.20">
    <property type="entry name" value="MFS general substrate transporter like domains"/>
    <property type="match status" value="1"/>
</dbReference>
<dbReference type="PROSITE" id="PS50850">
    <property type="entry name" value="MFS"/>
    <property type="match status" value="1"/>
</dbReference>
<name>A0A0Q3VEU3_9BACI</name>
<protein>
    <recommendedName>
        <fullName evidence="8">Major facilitator superfamily (MFS) profile domain-containing protein</fullName>
    </recommendedName>
</protein>
<evidence type="ECO:0000259" key="8">
    <source>
        <dbReference type="PROSITE" id="PS50850"/>
    </source>
</evidence>
<dbReference type="InterPro" id="IPR036259">
    <property type="entry name" value="MFS_trans_sf"/>
</dbReference>
<feature type="transmembrane region" description="Helical" evidence="7">
    <location>
        <begin position="169"/>
        <end position="191"/>
    </location>
</feature>
<evidence type="ECO:0000256" key="3">
    <source>
        <dbReference type="ARBA" id="ARBA00022475"/>
    </source>
</evidence>
<evidence type="ECO:0000256" key="2">
    <source>
        <dbReference type="ARBA" id="ARBA00022448"/>
    </source>
</evidence>
<evidence type="ECO:0000313" key="9">
    <source>
        <dbReference type="EMBL" id="KQL17903.1"/>
    </source>
</evidence>
<evidence type="ECO:0000313" key="10">
    <source>
        <dbReference type="Proteomes" id="UP000050996"/>
    </source>
</evidence>
<feature type="transmembrane region" description="Helical" evidence="7">
    <location>
        <begin position="12"/>
        <end position="36"/>
    </location>
</feature>
<sequence>MPIAVKRNMILFLLGKMTAVLGSSIYGFAIGLYILAETGSSLNFAVTLILSVLPRILLSPIAGTLSDRWNRKKMIITSDFACAVWLMIVLLLFTYVYPEIWLLYVATAVLSILNTFYSSAVTSSIYNMIGPDFLQKAMSLNQAAASLSTILGPVLGGMFFGLFQITTFMIINIIAFTISGIASIFIQYDLFAEKKEKEINSTIFTDLKSGFAFVKNQVFIKNLIFLSVFLNFWFAVFPVAMPYLVLTIRKMEPVQLGVIEGTFSVGMMLMAIILSTRPEIKRKDVTIFGGLIAMSTVLILLGLPNFPGMLGISNAVFFPYFILMVLLLSSFIMIVNMPIMVLLQKSTPDEYRGRVMSLLETGASAMAPLGYIIFGFLLEKMPVWILLAICGMSIIILILYHIKRRILVESLREADKPKTITAEI</sequence>
<feature type="transmembrane region" description="Helical" evidence="7">
    <location>
        <begin position="318"/>
        <end position="343"/>
    </location>
</feature>
<feature type="transmembrane region" description="Helical" evidence="7">
    <location>
        <begin position="101"/>
        <end position="122"/>
    </location>
</feature>
<dbReference type="STRING" id="1637975.AN957_04300"/>
<evidence type="ECO:0000256" key="5">
    <source>
        <dbReference type="ARBA" id="ARBA00022989"/>
    </source>
</evidence>
<comment type="subcellular location">
    <subcellularLocation>
        <location evidence="1">Cell membrane</location>
        <topology evidence="1">Multi-pass membrane protein</topology>
    </subcellularLocation>
</comment>
<comment type="caution">
    <text evidence="9">The sequence shown here is derived from an EMBL/GenBank/DDBJ whole genome shotgun (WGS) entry which is preliminary data.</text>
</comment>
<dbReference type="PANTHER" id="PTHR43266">
    <property type="entry name" value="MACROLIDE-EFFLUX PROTEIN"/>
    <property type="match status" value="1"/>
</dbReference>
<evidence type="ECO:0000256" key="1">
    <source>
        <dbReference type="ARBA" id="ARBA00004651"/>
    </source>
</evidence>
<keyword evidence="4 7" id="KW-0812">Transmembrane</keyword>
<feature type="transmembrane region" description="Helical" evidence="7">
    <location>
        <begin position="254"/>
        <end position="274"/>
    </location>
</feature>
<dbReference type="SUPFAM" id="SSF103473">
    <property type="entry name" value="MFS general substrate transporter"/>
    <property type="match status" value="1"/>
</dbReference>
<dbReference type="InterPro" id="IPR020846">
    <property type="entry name" value="MFS_dom"/>
</dbReference>
<dbReference type="GO" id="GO:0022857">
    <property type="term" value="F:transmembrane transporter activity"/>
    <property type="evidence" value="ECO:0007669"/>
    <property type="project" value="InterPro"/>
</dbReference>
<feature type="domain" description="Major facilitator superfamily (MFS) profile" evidence="8">
    <location>
        <begin position="8"/>
        <end position="405"/>
    </location>
</feature>
<dbReference type="AlphaFoldDB" id="A0A0Q3VEU3"/>
<feature type="transmembrane region" description="Helical" evidence="7">
    <location>
        <begin position="143"/>
        <end position="163"/>
    </location>
</feature>
<feature type="transmembrane region" description="Helical" evidence="7">
    <location>
        <begin position="42"/>
        <end position="62"/>
    </location>
</feature>
<dbReference type="CDD" id="cd06173">
    <property type="entry name" value="MFS_MefA_like"/>
    <property type="match status" value="1"/>
</dbReference>
<keyword evidence="3" id="KW-1003">Cell membrane</keyword>
<evidence type="ECO:0000256" key="7">
    <source>
        <dbReference type="SAM" id="Phobius"/>
    </source>
</evidence>
<keyword evidence="5 7" id="KW-1133">Transmembrane helix</keyword>